<dbReference type="EMBL" id="JAFVMF010000015">
    <property type="protein sequence ID" value="MBO1360942.1"/>
    <property type="molecule type" value="Genomic_DNA"/>
</dbReference>
<proteinExistence type="predicted"/>
<evidence type="ECO:0008006" key="3">
    <source>
        <dbReference type="Google" id="ProtNLM"/>
    </source>
</evidence>
<dbReference type="RefSeq" id="WP_207882322.1">
    <property type="nucleotide sequence ID" value="NZ_JAFVMF010000015.1"/>
</dbReference>
<name>A0ABS3LYF4_9PROT</name>
<keyword evidence="2" id="KW-1185">Reference proteome</keyword>
<evidence type="ECO:0000313" key="2">
    <source>
        <dbReference type="Proteomes" id="UP000664771"/>
    </source>
</evidence>
<accession>A0ABS3LYF4</accession>
<dbReference type="Proteomes" id="UP000664771">
    <property type="component" value="Unassembled WGS sequence"/>
</dbReference>
<gene>
    <name evidence="1" type="ORF">J2D73_14220</name>
</gene>
<sequence length="203" mass="23458">MASYPGGGMMLEWQRGTVRWLQRQFGAALRSVIRHDDESYPHLHAYVLPTTPNMRAADLHPGARAKRRAMDAGASNKAGDIAYKEAMRLWQDSYWQDVGARCGLERIGPARQRLSRAEWRTADRVNRLLRDHEAKLQSVRRLHERRMDREYGLLQIVKRYIPKQAWDMAMARAEERIAEIEPNLSDLVHDTESGLAPEPDFEP</sequence>
<reference evidence="1 2" key="1">
    <citation type="submission" date="2021-03" db="EMBL/GenBank/DDBJ databases">
        <title>The complete genome sequence of Acetobacter sacchari TBRC 11175.</title>
        <authorList>
            <person name="Charoenyingcharoen P."/>
            <person name="Yukphan P."/>
        </authorList>
    </citation>
    <scope>NUCLEOTIDE SEQUENCE [LARGE SCALE GENOMIC DNA]</scope>
    <source>
        <strain evidence="1 2">TBRC 11175</strain>
    </source>
</reference>
<evidence type="ECO:0000313" key="1">
    <source>
        <dbReference type="EMBL" id="MBO1360942.1"/>
    </source>
</evidence>
<protein>
    <recommendedName>
        <fullName evidence="3">Plasmid recombination enzyme</fullName>
    </recommendedName>
</protein>
<comment type="caution">
    <text evidence="1">The sequence shown here is derived from an EMBL/GenBank/DDBJ whole genome shotgun (WGS) entry which is preliminary data.</text>
</comment>
<dbReference type="Gene3D" id="3.30.930.30">
    <property type="match status" value="1"/>
</dbReference>
<organism evidence="1 2">
    <name type="scientific">Acetobacter sacchari</name>
    <dbReference type="NCBI Taxonomy" id="2661687"/>
    <lineage>
        <taxon>Bacteria</taxon>
        <taxon>Pseudomonadati</taxon>
        <taxon>Pseudomonadota</taxon>
        <taxon>Alphaproteobacteria</taxon>
        <taxon>Acetobacterales</taxon>
        <taxon>Acetobacteraceae</taxon>
        <taxon>Acetobacter</taxon>
    </lineage>
</organism>